<accession>A0A167CY17</accession>
<dbReference type="EMBL" id="AZHC01000015">
    <property type="protein sequence ID" value="OAA41714.1"/>
    <property type="molecule type" value="Genomic_DNA"/>
</dbReference>
<sequence>MADEETQPAATHNSPRTWLLTAALSPLAVRLIRQLLSHGDYVVACLPPQEIDHEQRGAEFRELISECKSNRKGREGWKDRIRGIRCDGNMSSCISAISEAVAVFGRIDILLCCRSETIVATVEELSTNPHTQSLVRQQFESNFFSQVNFIKATLPQFRKQHTGHVIALTSTCGHLGTPGLSMFSAATWGFEGYCDSLAYEVAPFNIKVTIVQPNMEIQTLTGRLTFAPQIPAYVGAYASAPNVRDMLSNVLNSNAETAVPEPLEDIGATPSTPGSMSLEPEPGRGEIFDRYPRLQPSVMDALVNETVHALTAIGGLENPPSRHIVGVEAALAVKDKLRTVTEEMEDFVDSSLAVDILESELTEEAKKGKKLRDKSPETRVSDPAS</sequence>
<dbReference type="OMA" id="HNEPRVW"/>
<dbReference type="GO" id="GO:0016491">
    <property type="term" value="F:oxidoreductase activity"/>
    <property type="evidence" value="ECO:0007669"/>
    <property type="project" value="UniProtKB-KW"/>
</dbReference>
<dbReference type="InterPro" id="IPR036291">
    <property type="entry name" value="NAD(P)-bd_dom_sf"/>
</dbReference>
<dbReference type="Gene3D" id="3.40.50.720">
    <property type="entry name" value="NAD(P)-binding Rossmann-like Domain"/>
    <property type="match status" value="1"/>
</dbReference>
<keyword evidence="5" id="KW-1185">Reference proteome</keyword>
<dbReference type="PANTHER" id="PTHR43976:SF16">
    <property type="entry name" value="SHORT-CHAIN DEHYDROGENASE_REDUCTASE FAMILY PROTEIN"/>
    <property type="match status" value="1"/>
</dbReference>
<name>A0A167CY17_METRR</name>
<gene>
    <name evidence="4" type="ORF">NOR_05222</name>
</gene>
<reference evidence="4 5" key="1">
    <citation type="journal article" date="2016" name="Genome Biol. Evol.">
        <title>Divergent and convergent evolution of fungal pathogenicity.</title>
        <authorList>
            <person name="Shang Y."/>
            <person name="Xiao G."/>
            <person name="Zheng P."/>
            <person name="Cen K."/>
            <person name="Zhan S."/>
            <person name="Wang C."/>
        </authorList>
    </citation>
    <scope>NUCLEOTIDE SEQUENCE [LARGE SCALE GENOMIC DNA]</scope>
    <source>
        <strain evidence="4 5">RCEF 4871</strain>
    </source>
</reference>
<dbReference type="Proteomes" id="UP000243498">
    <property type="component" value="Unassembled WGS sequence"/>
</dbReference>
<keyword evidence="2" id="KW-0560">Oxidoreductase</keyword>
<evidence type="ECO:0000256" key="2">
    <source>
        <dbReference type="ARBA" id="ARBA00023002"/>
    </source>
</evidence>
<dbReference type="STRING" id="1081105.A0A167CY17"/>
<dbReference type="Pfam" id="PF00106">
    <property type="entry name" value="adh_short"/>
    <property type="match status" value="1"/>
</dbReference>
<protein>
    <submittedName>
        <fullName evidence="4">Short chain dehydrogenase/reductase family protein</fullName>
    </submittedName>
</protein>
<feature type="compositionally biased region" description="Basic and acidic residues" evidence="3">
    <location>
        <begin position="373"/>
        <end position="385"/>
    </location>
</feature>
<dbReference type="OrthoDB" id="1933717at2759"/>
<evidence type="ECO:0000313" key="5">
    <source>
        <dbReference type="Proteomes" id="UP000243498"/>
    </source>
</evidence>
<feature type="region of interest" description="Disordered" evidence="3">
    <location>
        <begin position="259"/>
        <end position="281"/>
    </location>
</feature>
<proteinExistence type="inferred from homology"/>
<dbReference type="AlphaFoldDB" id="A0A167CY17"/>
<dbReference type="InterPro" id="IPR051911">
    <property type="entry name" value="SDR_oxidoreductase"/>
</dbReference>
<feature type="region of interest" description="Disordered" evidence="3">
    <location>
        <begin position="363"/>
        <end position="385"/>
    </location>
</feature>
<evidence type="ECO:0000256" key="3">
    <source>
        <dbReference type="SAM" id="MobiDB-lite"/>
    </source>
</evidence>
<dbReference type="SUPFAM" id="SSF51735">
    <property type="entry name" value="NAD(P)-binding Rossmann-fold domains"/>
    <property type="match status" value="1"/>
</dbReference>
<evidence type="ECO:0000256" key="1">
    <source>
        <dbReference type="ARBA" id="ARBA00006484"/>
    </source>
</evidence>
<organism evidence="4 5">
    <name type="scientific">Metarhizium rileyi (strain RCEF 4871)</name>
    <name type="common">Nomuraea rileyi</name>
    <dbReference type="NCBI Taxonomy" id="1649241"/>
    <lineage>
        <taxon>Eukaryota</taxon>
        <taxon>Fungi</taxon>
        <taxon>Dikarya</taxon>
        <taxon>Ascomycota</taxon>
        <taxon>Pezizomycotina</taxon>
        <taxon>Sordariomycetes</taxon>
        <taxon>Hypocreomycetidae</taxon>
        <taxon>Hypocreales</taxon>
        <taxon>Clavicipitaceae</taxon>
        <taxon>Metarhizium</taxon>
    </lineage>
</organism>
<comment type="caution">
    <text evidence="4">The sequence shown here is derived from an EMBL/GenBank/DDBJ whole genome shotgun (WGS) entry which is preliminary data.</text>
</comment>
<dbReference type="PANTHER" id="PTHR43976">
    <property type="entry name" value="SHORT CHAIN DEHYDROGENASE"/>
    <property type="match status" value="1"/>
</dbReference>
<comment type="similarity">
    <text evidence="1">Belongs to the short-chain dehydrogenases/reductases (SDR) family.</text>
</comment>
<dbReference type="InterPro" id="IPR002347">
    <property type="entry name" value="SDR_fam"/>
</dbReference>
<evidence type="ECO:0000313" key="4">
    <source>
        <dbReference type="EMBL" id="OAA41714.1"/>
    </source>
</evidence>